<dbReference type="InterPro" id="IPR036412">
    <property type="entry name" value="HAD-like_sf"/>
</dbReference>
<name>A0A022KTC1_9MICO</name>
<comment type="caution">
    <text evidence="1">The sequence shown here is derived from an EMBL/GenBank/DDBJ whole genome shotgun (WGS) entry which is preliminary data.</text>
</comment>
<dbReference type="SFLD" id="SFLDS00003">
    <property type="entry name" value="Haloacid_Dehalogenase"/>
    <property type="match status" value="1"/>
</dbReference>
<reference evidence="1 2" key="1">
    <citation type="journal article" date="2013" name="Genome Announc.">
        <title>Draft genome sequence of an Actinobacterium, Brachybacterium muris strain UCD-AY4.</title>
        <authorList>
            <person name="Lo J.R."/>
            <person name="Lang J.M."/>
            <person name="Darling A.E."/>
            <person name="Eisen J.A."/>
            <person name="Coil D.A."/>
        </authorList>
    </citation>
    <scope>NUCLEOTIDE SEQUENCE [LARGE SCALE GENOMIC DNA]</scope>
    <source>
        <strain evidence="1 2">UCD-AY4</strain>
    </source>
</reference>
<dbReference type="InterPro" id="IPR051806">
    <property type="entry name" value="HAD-like_SPP"/>
</dbReference>
<dbReference type="HOGENOM" id="CLU_045011_13_3_11"/>
<dbReference type="RefSeq" id="WP_017824291.1">
    <property type="nucleotide sequence ID" value="NZ_AORC01000029.1"/>
</dbReference>
<dbReference type="PANTHER" id="PTHR43481:SF4">
    <property type="entry name" value="GLYCEROL-1-PHOSPHATE PHOSPHOHYDROLASE 1-RELATED"/>
    <property type="match status" value="1"/>
</dbReference>
<evidence type="ECO:0000313" key="2">
    <source>
        <dbReference type="Proteomes" id="UP000019754"/>
    </source>
</evidence>
<dbReference type="STRING" id="1249481.D641_0114855"/>
<evidence type="ECO:0008006" key="3">
    <source>
        <dbReference type="Google" id="ProtNLM"/>
    </source>
</evidence>
<dbReference type="GO" id="GO:0050308">
    <property type="term" value="F:sugar-phosphatase activity"/>
    <property type="evidence" value="ECO:0007669"/>
    <property type="project" value="TreeGrafter"/>
</dbReference>
<sequence length="226" mass="23385">MNGDPCTLAAEKLLAATAVLLDFNGTLSLDEDLLEDCYARALAALDLAPPAPGEYATLLGRSEEDIAAALLVSRAEAVTTDALLDEVAAAYVEACRERPRVPAAHVEVVRALHARGIPLAIVTGTLRRMIEPVLADLQLSHEIPVVVTIEDVRQGKPDPEGFRRGLELLGVDAGQVEPGQVVVLEDSPSGVAAGHALGAFVIGCGGTASGADVEILDLASLASAKI</sequence>
<accession>A0A022KTC1</accession>
<dbReference type="InterPro" id="IPR006439">
    <property type="entry name" value="HAD-SF_hydro_IA"/>
</dbReference>
<dbReference type="Pfam" id="PF00702">
    <property type="entry name" value="Hydrolase"/>
    <property type="match status" value="1"/>
</dbReference>
<keyword evidence="2" id="KW-1185">Reference proteome</keyword>
<dbReference type="PANTHER" id="PTHR43481">
    <property type="entry name" value="FRUCTOSE-1-PHOSPHATE PHOSPHATASE"/>
    <property type="match status" value="1"/>
</dbReference>
<dbReference type="Gene3D" id="3.40.50.1000">
    <property type="entry name" value="HAD superfamily/HAD-like"/>
    <property type="match status" value="1"/>
</dbReference>
<evidence type="ECO:0000313" key="1">
    <source>
        <dbReference type="EMBL" id="EYT47652.1"/>
    </source>
</evidence>
<dbReference type="AlphaFoldDB" id="A0A022KTC1"/>
<dbReference type="Gene3D" id="1.10.150.240">
    <property type="entry name" value="Putative phosphatase, domain 2"/>
    <property type="match status" value="1"/>
</dbReference>
<dbReference type="Proteomes" id="UP000019754">
    <property type="component" value="Unassembled WGS sequence"/>
</dbReference>
<proteinExistence type="predicted"/>
<dbReference type="SFLD" id="SFLDG01129">
    <property type="entry name" value="C1.5:_HAD__Beta-PGM__Phosphata"/>
    <property type="match status" value="1"/>
</dbReference>
<gene>
    <name evidence="1" type="ORF">D641_0114855</name>
</gene>
<dbReference type="SUPFAM" id="SSF56784">
    <property type="entry name" value="HAD-like"/>
    <property type="match status" value="1"/>
</dbReference>
<dbReference type="NCBIfam" id="TIGR01509">
    <property type="entry name" value="HAD-SF-IA-v3"/>
    <property type="match status" value="1"/>
</dbReference>
<dbReference type="EMBL" id="AORC01000029">
    <property type="protein sequence ID" value="EYT47652.1"/>
    <property type="molecule type" value="Genomic_DNA"/>
</dbReference>
<dbReference type="InterPro" id="IPR023198">
    <property type="entry name" value="PGP-like_dom2"/>
</dbReference>
<protein>
    <recommendedName>
        <fullName evidence="3">Haloacid dehalogenase</fullName>
    </recommendedName>
</protein>
<organism evidence="1 2">
    <name type="scientific">Brachybacterium muris UCD-AY4</name>
    <dbReference type="NCBI Taxonomy" id="1249481"/>
    <lineage>
        <taxon>Bacteria</taxon>
        <taxon>Bacillati</taxon>
        <taxon>Actinomycetota</taxon>
        <taxon>Actinomycetes</taxon>
        <taxon>Micrococcales</taxon>
        <taxon>Dermabacteraceae</taxon>
        <taxon>Brachybacterium</taxon>
    </lineage>
</organism>
<dbReference type="InterPro" id="IPR023214">
    <property type="entry name" value="HAD_sf"/>
</dbReference>